<dbReference type="EMBL" id="CP021377">
    <property type="protein sequence ID" value="ART83920.1"/>
    <property type="molecule type" value="Genomic_DNA"/>
</dbReference>
<feature type="transmembrane region" description="Helical" evidence="1">
    <location>
        <begin position="271"/>
        <end position="293"/>
    </location>
</feature>
<evidence type="ECO:0000256" key="1">
    <source>
        <dbReference type="SAM" id="Phobius"/>
    </source>
</evidence>
<evidence type="ECO:0000313" key="2">
    <source>
        <dbReference type="EMBL" id="ART83920.1"/>
    </source>
</evidence>
<evidence type="ECO:0000313" key="3">
    <source>
        <dbReference type="Proteomes" id="UP000243937"/>
    </source>
</evidence>
<dbReference type="SUPFAM" id="SSF53756">
    <property type="entry name" value="UDP-Glycosyltransferase/glycogen phosphorylase"/>
    <property type="match status" value="1"/>
</dbReference>
<sequence>MKTLIKSYFNVLRGLYSALIFNGIIAANHRQLDLYRGMIAPFSLTRDFSRVVVIPFGCDSTPINLSSQGRELLSELSNGKIRADDFVIGWLGGTYGWFDLATLLTEVSDAITSNPSIKLVFFGVEAGRERELLEWVLPQAQDNVVFLPWVAFAQRFDYWSGFDVSLVWGAKSVENDYASRTRNFDCLTLGLPIVQNWDQEWGPRLKESGAGQVTDTEHIAAVLTELSYSPDKVAVMRNAMQQLAPPFYWSRFASQLIAMAQMPAMSVVRRVCGLFAFICILPAALVLFLYYGLLSLKKS</sequence>
<organism evidence="2 3">
    <name type="scientific">Oceanisphaera profunda</name>
    <dbReference type="NCBI Taxonomy" id="1416627"/>
    <lineage>
        <taxon>Bacteria</taxon>
        <taxon>Pseudomonadati</taxon>
        <taxon>Pseudomonadota</taxon>
        <taxon>Gammaproteobacteria</taxon>
        <taxon>Aeromonadales</taxon>
        <taxon>Aeromonadaceae</taxon>
        <taxon>Oceanisphaera</taxon>
    </lineage>
</organism>
<gene>
    <name evidence="2" type="ORF">CBP31_03270</name>
</gene>
<dbReference type="Gene3D" id="3.40.50.2000">
    <property type="entry name" value="Glycogen Phosphorylase B"/>
    <property type="match status" value="1"/>
</dbReference>
<keyword evidence="1" id="KW-1133">Transmembrane helix</keyword>
<keyword evidence="1" id="KW-0812">Transmembrane</keyword>
<protein>
    <recommendedName>
        <fullName evidence="4">Glycosyl transferase family 1 domain-containing protein</fullName>
    </recommendedName>
</protein>
<keyword evidence="1" id="KW-0472">Membrane</keyword>
<dbReference type="OrthoDB" id="9771846at2"/>
<reference evidence="2 3" key="1">
    <citation type="journal article" date="2014" name="Int. J. Syst. Evol. Microbiol.">
        <title>Oceanisphaera profunda sp. nov., a marine bacterium isolated from deep-sea sediment, and emended description of the genus Oceanisphaera.</title>
        <authorList>
            <person name="Xu Z."/>
            <person name="Zhang X.Y."/>
            <person name="Su H.N."/>
            <person name="Yu Z.C."/>
            <person name="Liu C."/>
            <person name="Li H."/>
            <person name="Chen X.L."/>
            <person name="Song X.Y."/>
            <person name="Xie B.B."/>
            <person name="Qin Q.L."/>
            <person name="Zhou B.C."/>
            <person name="Shi M."/>
            <person name="Huang Y."/>
            <person name="Zhang Y.Z."/>
        </authorList>
    </citation>
    <scope>NUCLEOTIDE SEQUENCE [LARGE SCALE GENOMIC DNA]</scope>
    <source>
        <strain evidence="2 3">SM1222</strain>
    </source>
</reference>
<proteinExistence type="predicted"/>
<name>A0A1Y0D8L7_9GAMM</name>
<evidence type="ECO:0008006" key="4">
    <source>
        <dbReference type="Google" id="ProtNLM"/>
    </source>
</evidence>
<accession>A0A1Y0D8L7</accession>
<dbReference type="AlphaFoldDB" id="A0A1Y0D8L7"/>
<dbReference type="Proteomes" id="UP000243937">
    <property type="component" value="Chromosome"/>
</dbReference>
<dbReference type="KEGG" id="opf:CBP31_03270"/>
<keyword evidence="3" id="KW-1185">Reference proteome</keyword>